<accession>A0AAD8LPI7</accession>
<evidence type="ECO:0000256" key="1">
    <source>
        <dbReference type="SAM" id="MobiDB-lite"/>
    </source>
</evidence>
<proteinExistence type="predicted"/>
<keyword evidence="2" id="KW-0732">Signal</keyword>
<evidence type="ECO:0000313" key="3">
    <source>
        <dbReference type="EMBL" id="KAK1443318.1"/>
    </source>
</evidence>
<dbReference type="EMBL" id="JAVEPI010000002">
    <property type="protein sequence ID" value="KAK1443318.1"/>
    <property type="molecule type" value="Genomic_DNA"/>
</dbReference>
<comment type="caution">
    <text evidence="3">The sequence shown here is derived from an EMBL/GenBank/DDBJ whole genome shotgun (WGS) entry which is preliminary data.</text>
</comment>
<feature type="chain" id="PRO_5042156860" evidence="2">
    <location>
        <begin position="25"/>
        <end position="310"/>
    </location>
</feature>
<evidence type="ECO:0000256" key="2">
    <source>
        <dbReference type="SAM" id="SignalP"/>
    </source>
</evidence>
<gene>
    <name evidence="3" type="ORF">BgAZ_201940</name>
</gene>
<protein>
    <submittedName>
        <fullName evidence="3">Uncharacterized protein</fullName>
    </submittedName>
</protein>
<feature type="region of interest" description="Disordered" evidence="1">
    <location>
        <begin position="31"/>
        <end position="75"/>
    </location>
</feature>
<sequence>MDGLLLRKWVTVTAVLHIVLTVMSTAPVPDGPVGLPSHIQVRTGVSHRNRAKSSGKRSQKPIIPPPQLEQSTKAELEQEKQLVKNMTEGYVNEEQQGVLQLSHPNYDQVSIKDLLPSYILMLPSNMMGATQYFMDTALAFTKLGLQSLFKSNVFKGIQCNSSSNEAELLICVTAAVERTSRIIKVGTNILSLNFRVLSGGATADHALSMLNTLAANPLNKTLMKALGSTAVIYITLMRESVPDETKVIAGSIMTELTGLPVASNIPDTTSGGFGRVNVIVPRPSRVHRADYDMAKLKAGATKMDLLTMNM</sequence>
<organism evidence="3 4">
    <name type="scientific">Babesia gibsoni</name>
    <dbReference type="NCBI Taxonomy" id="33632"/>
    <lineage>
        <taxon>Eukaryota</taxon>
        <taxon>Sar</taxon>
        <taxon>Alveolata</taxon>
        <taxon>Apicomplexa</taxon>
        <taxon>Aconoidasida</taxon>
        <taxon>Piroplasmida</taxon>
        <taxon>Babesiidae</taxon>
        <taxon>Babesia</taxon>
    </lineage>
</organism>
<feature type="compositionally biased region" description="Basic residues" evidence="1">
    <location>
        <begin position="45"/>
        <end position="59"/>
    </location>
</feature>
<evidence type="ECO:0000313" key="4">
    <source>
        <dbReference type="Proteomes" id="UP001230268"/>
    </source>
</evidence>
<feature type="signal peptide" evidence="2">
    <location>
        <begin position="1"/>
        <end position="24"/>
    </location>
</feature>
<name>A0AAD8LPI7_BABGI</name>
<dbReference type="AlphaFoldDB" id="A0AAD8LPI7"/>
<keyword evidence="4" id="KW-1185">Reference proteome</keyword>
<dbReference type="Proteomes" id="UP001230268">
    <property type="component" value="Unassembled WGS sequence"/>
</dbReference>
<reference evidence="3" key="1">
    <citation type="submission" date="2023-08" db="EMBL/GenBank/DDBJ databases">
        <title>Draft sequence of the Babesia gibsoni genome.</title>
        <authorList>
            <person name="Yamagishi J.Y."/>
            <person name="Xuan X.X."/>
        </authorList>
    </citation>
    <scope>NUCLEOTIDE SEQUENCE</scope>
    <source>
        <strain evidence="3">Azabu</strain>
    </source>
</reference>